<dbReference type="PANTHER" id="PTHR21015">
    <property type="entry name" value="UDP-N-ACETYLGLUCOSAMINE--N-ACETYLMURAMYL-(PENTAPEPTIDE) PYROPHOSPHORYL-UNDECAPRENOL N-ACETYLGLUCOSAMINE TRANSFERASE 1"/>
    <property type="match status" value="1"/>
</dbReference>
<evidence type="ECO:0000256" key="10">
    <source>
        <dbReference type="HAMAP-Rule" id="MF_00033"/>
    </source>
</evidence>
<dbReference type="Pfam" id="PF04101">
    <property type="entry name" value="Glyco_tran_28_C"/>
    <property type="match status" value="1"/>
</dbReference>
<dbReference type="AlphaFoldDB" id="A0A7V5HYR2"/>
<feature type="binding site" evidence="10">
    <location>
        <position position="199"/>
    </location>
    <ligand>
        <name>UDP-N-acetyl-alpha-D-glucosamine</name>
        <dbReference type="ChEBI" id="CHEBI:57705"/>
    </ligand>
</feature>
<gene>
    <name evidence="10 13" type="primary">murG</name>
    <name evidence="13" type="ORF">ENL39_00190</name>
</gene>
<dbReference type="GO" id="GO:0005975">
    <property type="term" value="P:carbohydrate metabolic process"/>
    <property type="evidence" value="ECO:0007669"/>
    <property type="project" value="InterPro"/>
</dbReference>
<dbReference type="GO" id="GO:0005886">
    <property type="term" value="C:plasma membrane"/>
    <property type="evidence" value="ECO:0007669"/>
    <property type="project" value="UniProtKB-SubCell"/>
</dbReference>
<organism evidence="13">
    <name type="scientific">Aerophobetes bacterium</name>
    <dbReference type="NCBI Taxonomy" id="2030807"/>
    <lineage>
        <taxon>Bacteria</taxon>
        <taxon>Candidatus Aerophobota</taxon>
    </lineage>
</organism>
<dbReference type="NCBIfam" id="TIGR01133">
    <property type="entry name" value="murG"/>
    <property type="match status" value="1"/>
</dbReference>
<comment type="catalytic activity">
    <reaction evidence="10">
        <text>di-trans,octa-cis-undecaprenyl diphospho-N-acetyl-alpha-D-muramoyl-L-alanyl-D-glutamyl-meso-2,6-diaminopimeloyl-D-alanyl-D-alanine + UDP-N-acetyl-alpha-D-glucosamine = di-trans,octa-cis-undecaprenyl diphospho-[N-acetyl-alpha-D-glucosaminyl-(1-&gt;4)]-N-acetyl-alpha-D-muramoyl-L-alanyl-D-glutamyl-meso-2,6-diaminopimeloyl-D-alanyl-D-alanine + UDP + H(+)</text>
        <dbReference type="Rhea" id="RHEA:31227"/>
        <dbReference type="ChEBI" id="CHEBI:15378"/>
        <dbReference type="ChEBI" id="CHEBI:57705"/>
        <dbReference type="ChEBI" id="CHEBI:58223"/>
        <dbReference type="ChEBI" id="CHEBI:61387"/>
        <dbReference type="ChEBI" id="CHEBI:61388"/>
        <dbReference type="EC" id="2.4.1.227"/>
    </reaction>
</comment>
<feature type="binding site" evidence="10">
    <location>
        <position position="125"/>
    </location>
    <ligand>
        <name>UDP-N-acetyl-alpha-D-glucosamine</name>
        <dbReference type="ChEBI" id="CHEBI:57705"/>
    </ligand>
</feature>
<keyword evidence="3 10" id="KW-0328">Glycosyltransferase</keyword>
<keyword evidence="1 10" id="KW-1003">Cell membrane</keyword>
<keyword evidence="2 10" id="KW-0132">Cell division</keyword>
<proteinExistence type="inferred from homology"/>
<dbReference type="UniPathway" id="UPA00219"/>
<accession>A0A7V5HYR2</accession>
<dbReference type="Proteomes" id="UP000886070">
    <property type="component" value="Unassembled WGS sequence"/>
</dbReference>
<evidence type="ECO:0000256" key="5">
    <source>
        <dbReference type="ARBA" id="ARBA00022960"/>
    </source>
</evidence>
<keyword evidence="8 10" id="KW-0131">Cell cycle</keyword>
<feature type="binding site" evidence="10">
    <location>
        <begin position="10"/>
        <end position="12"/>
    </location>
    <ligand>
        <name>UDP-N-acetyl-alpha-D-glucosamine</name>
        <dbReference type="ChEBI" id="CHEBI:57705"/>
    </ligand>
</feature>
<dbReference type="CDD" id="cd03785">
    <property type="entry name" value="GT28_MurG"/>
    <property type="match status" value="1"/>
</dbReference>
<evidence type="ECO:0000256" key="7">
    <source>
        <dbReference type="ARBA" id="ARBA00023136"/>
    </source>
</evidence>
<protein>
    <recommendedName>
        <fullName evidence="10">UDP-N-acetylglucosamine--N-acetylmuramyl-(pentapeptide) pyrophosphoryl-undecaprenol N-acetylglucosamine transferase</fullName>
        <ecNumber evidence="10">2.4.1.227</ecNumber>
    </recommendedName>
    <alternativeName>
        <fullName evidence="10">Undecaprenyl-PP-MurNAc-pentapeptide-UDPGlcNAc GlcNAc transferase</fullName>
    </alternativeName>
</protein>
<evidence type="ECO:0000256" key="6">
    <source>
        <dbReference type="ARBA" id="ARBA00022984"/>
    </source>
</evidence>
<dbReference type="HAMAP" id="MF_00033">
    <property type="entry name" value="MurG"/>
    <property type="match status" value="1"/>
</dbReference>
<evidence type="ECO:0000256" key="2">
    <source>
        <dbReference type="ARBA" id="ARBA00022618"/>
    </source>
</evidence>
<dbReference type="GO" id="GO:0071555">
    <property type="term" value="P:cell wall organization"/>
    <property type="evidence" value="ECO:0007669"/>
    <property type="project" value="UniProtKB-KW"/>
</dbReference>
<dbReference type="Pfam" id="PF03033">
    <property type="entry name" value="Glyco_transf_28"/>
    <property type="match status" value="1"/>
</dbReference>
<dbReference type="GO" id="GO:0008360">
    <property type="term" value="P:regulation of cell shape"/>
    <property type="evidence" value="ECO:0007669"/>
    <property type="project" value="UniProtKB-KW"/>
</dbReference>
<keyword evidence="5 10" id="KW-0133">Cell shape</keyword>
<feature type="domain" description="Glycosyl transferase family 28 C-terminal" evidence="12">
    <location>
        <begin position="192"/>
        <end position="349"/>
    </location>
</feature>
<dbReference type="Gene3D" id="3.40.50.2000">
    <property type="entry name" value="Glycogen Phosphorylase B"/>
    <property type="match status" value="2"/>
</dbReference>
<keyword evidence="4 10" id="KW-0808">Transferase</keyword>
<dbReference type="GO" id="GO:0009252">
    <property type="term" value="P:peptidoglycan biosynthetic process"/>
    <property type="evidence" value="ECO:0007669"/>
    <property type="project" value="UniProtKB-UniRule"/>
</dbReference>
<reference evidence="13" key="1">
    <citation type="journal article" date="2020" name="mSystems">
        <title>Genome- and Community-Level Interaction Insights into Carbon Utilization and Element Cycling Functions of Hydrothermarchaeota in Hydrothermal Sediment.</title>
        <authorList>
            <person name="Zhou Z."/>
            <person name="Liu Y."/>
            <person name="Xu W."/>
            <person name="Pan J."/>
            <person name="Luo Z.H."/>
            <person name="Li M."/>
        </authorList>
    </citation>
    <scope>NUCLEOTIDE SEQUENCE [LARGE SCALE GENOMIC DNA]</scope>
    <source>
        <strain evidence="13">HyVt-92</strain>
    </source>
</reference>
<dbReference type="EMBL" id="DRTT01000005">
    <property type="protein sequence ID" value="HHF97896.1"/>
    <property type="molecule type" value="Genomic_DNA"/>
</dbReference>
<evidence type="ECO:0000256" key="1">
    <source>
        <dbReference type="ARBA" id="ARBA00022475"/>
    </source>
</evidence>
<comment type="caution">
    <text evidence="10">Lacks conserved residue(s) required for the propagation of feature annotation.</text>
</comment>
<feature type="domain" description="Glycosyltransferase family 28 N-terminal" evidence="11">
    <location>
        <begin position="3"/>
        <end position="142"/>
    </location>
</feature>
<dbReference type="PANTHER" id="PTHR21015:SF22">
    <property type="entry name" value="GLYCOSYLTRANSFERASE"/>
    <property type="match status" value="1"/>
</dbReference>
<comment type="similarity">
    <text evidence="10">Belongs to the glycosyltransferase 28 family. MurG subfamily.</text>
</comment>
<evidence type="ECO:0000259" key="12">
    <source>
        <dbReference type="Pfam" id="PF04101"/>
    </source>
</evidence>
<comment type="function">
    <text evidence="10">Cell wall formation. Catalyzes the transfer of a GlcNAc subunit on undecaprenyl-pyrophosphoryl-MurNAc-pentapeptide (lipid intermediate I) to form undecaprenyl-pyrophosphoryl-MurNAc-(pentapeptide)GlcNAc (lipid intermediate II).</text>
</comment>
<keyword evidence="6 10" id="KW-0573">Peptidoglycan synthesis</keyword>
<comment type="pathway">
    <text evidence="10">Cell wall biogenesis; peptidoglycan biosynthesis.</text>
</comment>
<dbReference type="InterPro" id="IPR004276">
    <property type="entry name" value="GlycoTrans_28_N"/>
</dbReference>
<dbReference type="InterPro" id="IPR006009">
    <property type="entry name" value="GlcNAc_MurG"/>
</dbReference>
<evidence type="ECO:0000256" key="9">
    <source>
        <dbReference type="ARBA" id="ARBA00023316"/>
    </source>
</evidence>
<comment type="subcellular location">
    <subcellularLocation>
        <location evidence="10">Cell membrane</location>
        <topology evidence="10">Peripheral membrane protein</topology>
        <orientation evidence="10">Cytoplasmic side</orientation>
    </subcellularLocation>
</comment>
<keyword evidence="9 10" id="KW-0961">Cell wall biogenesis/degradation</keyword>
<dbReference type="GO" id="GO:0051301">
    <property type="term" value="P:cell division"/>
    <property type="evidence" value="ECO:0007669"/>
    <property type="project" value="UniProtKB-KW"/>
</dbReference>
<name>A0A7V5HYR2_UNCAE</name>
<feature type="binding site" evidence="10">
    <location>
        <position position="169"/>
    </location>
    <ligand>
        <name>UDP-N-acetyl-alpha-D-glucosamine</name>
        <dbReference type="ChEBI" id="CHEBI:57705"/>
    </ligand>
</feature>
<evidence type="ECO:0000256" key="3">
    <source>
        <dbReference type="ARBA" id="ARBA00022676"/>
    </source>
</evidence>
<feature type="binding site" evidence="10">
    <location>
        <position position="301"/>
    </location>
    <ligand>
        <name>UDP-N-acetyl-alpha-D-glucosamine</name>
        <dbReference type="ChEBI" id="CHEBI:57705"/>
    </ligand>
</feature>
<comment type="caution">
    <text evidence="13">The sequence shown here is derived from an EMBL/GenBank/DDBJ whole genome shotgun (WGS) entry which is preliminary data.</text>
</comment>
<dbReference type="EC" id="2.4.1.227" evidence="10"/>
<dbReference type="GO" id="GO:0050511">
    <property type="term" value="F:undecaprenyldiphospho-muramoylpentapeptide beta-N-acetylglucosaminyltransferase activity"/>
    <property type="evidence" value="ECO:0007669"/>
    <property type="project" value="UniProtKB-UniRule"/>
</dbReference>
<sequence>MRILIAAGGTGGHIYPAVALVKEIKKKFPNAFVLWIGGRKKWERRIVEREKVQFKTINAPPFPRSFSPISFLNFLFKMLLSFIQSLFYILSFNPDIVVGMGSFHSLFPVFFAFLTGKPAVICEQNISLSLTNRALLPFASKVVLSFSCTKARLSHRKRKKAVVTGNPVREEVITTSKKKAIDNLQLEEGKFTLLFMGGSQGARYLNRIAVEALCLLQQEEIGKSIQFILISGQKDYQWVKERLKKVKIRGKVFSYLSDIHNALAACDLVISRSGATTISEITARGIPCILVPYPFATHQHQLKNARFLEKEGAAKVIVQEKLTPSFLKEEIKKMVEDEKMREKMREASRKLGNPEATGALLSLIMELAGRR</sequence>
<evidence type="ECO:0000256" key="4">
    <source>
        <dbReference type="ARBA" id="ARBA00022679"/>
    </source>
</evidence>
<dbReference type="SUPFAM" id="SSF53756">
    <property type="entry name" value="UDP-Glycosyltransferase/glycogen phosphorylase"/>
    <property type="match status" value="1"/>
</dbReference>
<keyword evidence="7 10" id="KW-0472">Membrane</keyword>
<evidence type="ECO:0000259" key="11">
    <source>
        <dbReference type="Pfam" id="PF03033"/>
    </source>
</evidence>
<dbReference type="InterPro" id="IPR007235">
    <property type="entry name" value="Glyco_trans_28_C"/>
</dbReference>
<evidence type="ECO:0000313" key="13">
    <source>
        <dbReference type="EMBL" id="HHF97896.1"/>
    </source>
</evidence>
<evidence type="ECO:0000256" key="8">
    <source>
        <dbReference type="ARBA" id="ARBA00023306"/>
    </source>
</evidence>